<accession>A0AA88WZ87</accession>
<comment type="caution">
    <text evidence="1">The sequence shown here is derived from an EMBL/GenBank/DDBJ whole genome shotgun (WGS) entry which is preliminary data.</text>
</comment>
<dbReference type="InterPro" id="IPR044823">
    <property type="entry name" value="ASIL1/2-like"/>
</dbReference>
<dbReference type="PANTHER" id="PTHR31307">
    <property type="entry name" value="TRIHELIX TRANSCRIPTION FACTOR ASIL2"/>
    <property type="match status" value="1"/>
</dbReference>
<evidence type="ECO:0000313" key="2">
    <source>
        <dbReference type="Proteomes" id="UP001188597"/>
    </source>
</evidence>
<dbReference type="EMBL" id="JAVXUP010000133">
    <property type="protein sequence ID" value="KAK3037008.1"/>
    <property type="molecule type" value="Genomic_DNA"/>
</dbReference>
<name>A0AA88WZ87_9ASTE</name>
<evidence type="ECO:0000313" key="1">
    <source>
        <dbReference type="EMBL" id="KAK3037008.1"/>
    </source>
</evidence>
<keyword evidence="2" id="KW-1185">Reference proteome</keyword>
<proteinExistence type="predicted"/>
<dbReference type="PANTHER" id="PTHR31307:SF43">
    <property type="entry name" value="TRIHELIX TRANSCRIPTION FACTOR ASIL2-LIKE"/>
    <property type="match status" value="1"/>
</dbReference>
<sequence length="105" mass="11923">MVDMTVGMFLLTCAPLKSSTTHHDPQMAATLDKPPQKFLPLCRTQEEALSLIEAYRETWYELYYSNVRTTDWHMVAATMGICCPGASLGKTSAQCRHKIEKLQQR</sequence>
<organism evidence="1 2">
    <name type="scientific">Escallonia herrerae</name>
    <dbReference type="NCBI Taxonomy" id="1293975"/>
    <lineage>
        <taxon>Eukaryota</taxon>
        <taxon>Viridiplantae</taxon>
        <taxon>Streptophyta</taxon>
        <taxon>Embryophyta</taxon>
        <taxon>Tracheophyta</taxon>
        <taxon>Spermatophyta</taxon>
        <taxon>Magnoliopsida</taxon>
        <taxon>eudicotyledons</taxon>
        <taxon>Gunneridae</taxon>
        <taxon>Pentapetalae</taxon>
        <taxon>asterids</taxon>
        <taxon>campanulids</taxon>
        <taxon>Escalloniales</taxon>
        <taxon>Escalloniaceae</taxon>
        <taxon>Escallonia</taxon>
    </lineage>
</organism>
<reference evidence="1" key="1">
    <citation type="submission" date="2022-12" db="EMBL/GenBank/DDBJ databases">
        <title>Draft genome assemblies for two species of Escallonia (Escalloniales).</title>
        <authorList>
            <person name="Chanderbali A."/>
            <person name="Dervinis C."/>
            <person name="Anghel I."/>
            <person name="Soltis D."/>
            <person name="Soltis P."/>
            <person name="Zapata F."/>
        </authorList>
    </citation>
    <scope>NUCLEOTIDE SEQUENCE</scope>
    <source>
        <strain evidence="1">UCBG64.0493</strain>
        <tissue evidence="1">Leaf</tissue>
    </source>
</reference>
<dbReference type="Proteomes" id="UP001188597">
    <property type="component" value="Unassembled WGS sequence"/>
</dbReference>
<dbReference type="AlphaFoldDB" id="A0AA88WZ87"/>
<gene>
    <name evidence="1" type="ORF">RJ639_029997</name>
</gene>
<protein>
    <submittedName>
        <fullName evidence="1">Uncharacterized protein</fullName>
    </submittedName>
</protein>